<feature type="binding site" evidence="1">
    <location>
        <position position="231"/>
    </location>
    <ligand>
        <name>ATP</name>
        <dbReference type="ChEBI" id="CHEBI:30616"/>
    </ligand>
</feature>
<keyword evidence="1" id="KW-0479">Metal-binding</keyword>
<dbReference type="Gene3D" id="3.30.1330.10">
    <property type="entry name" value="PurM-like, N-terminal domain"/>
    <property type="match status" value="1"/>
</dbReference>
<evidence type="ECO:0000313" key="4">
    <source>
        <dbReference type="Proteomes" id="UP001138997"/>
    </source>
</evidence>
<dbReference type="RefSeq" id="WP_231445268.1">
    <property type="nucleotide sequence ID" value="NZ_JAJOMB010000013.1"/>
</dbReference>
<protein>
    <recommendedName>
        <fullName evidence="1">Thiamine-monophosphate kinase</fullName>
        <shortName evidence="1">TMP kinase</shortName>
        <shortName evidence="1">Thiamine-phosphate kinase</shortName>
        <ecNumber evidence="1">2.7.4.16</ecNumber>
    </recommendedName>
</protein>
<dbReference type="PIRSF" id="PIRSF005303">
    <property type="entry name" value="Thiam_monoph_kin"/>
    <property type="match status" value="1"/>
</dbReference>
<name>A0A9X1SV99_9ACTN</name>
<keyword evidence="4" id="KW-1185">Reference proteome</keyword>
<feature type="binding site" evidence="1">
    <location>
        <position position="63"/>
    </location>
    <ligand>
        <name>Mg(2+)</name>
        <dbReference type="ChEBI" id="CHEBI:18420"/>
        <label>2</label>
    </ligand>
</feature>
<dbReference type="GO" id="GO:0009229">
    <property type="term" value="P:thiamine diphosphate biosynthetic process"/>
    <property type="evidence" value="ECO:0007669"/>
    <property type="project" value="UniProtKB-UniRule"/>
</dbReference>
<proteinExistence type="inferred from homology"/>
<feature type="binding site" evidence="1">
    <location>
        <position position="44"/>
    </location>
    <ligand>
        <name>Mg(2+)</name>
        <dbReference type="ChEBI" id="CHEBI:18420"/>
        <label>4</label>
    </ligand>
</feature>
<comment type="pathway">
    <text evidence="1">Cofactor biosynthesis; thiamine diphosphate biosynthesis; thiamine diphosphate from thiamine phosphate: step 1/1.</text>
</comment>
<feature type="binding site" evidence="1">
    <location>
        <position position="70"/>
    </location>
    <ligand>
        <name>substrate</name>
    </ligand>
</feature>
<dbReference type="EMBL" id="JAJOMB010000013">
    <property type="protein sequence ID" value="MCD5313752.1"/>
    <property type="molecule type" value="Genomic_DNA"/>
</dbReference>
<dbReference type="SUPFAM" id="SSF55326">
    <property type="entry name" value="PurM N-terminal domain-like"/>
    <property type="match status" value="1"/>
</dbReference>
<comment type="similarity">
    <text evidence="1">Belongs to the thiamine-monophosphate kinase family.</text>
</comment>
<dbReference type="GO" id="GO:0000287">
    <property type="term" value="F:magnesium ion binding"/>
    <property type="evidence" value="ECO:0007669"/>
    <property type="project" value="UniProtKB-UniRule"/>
</dbReference>
<dbReference type="GO" id="GO:0009228">
    <property type="term" value="P:thiamine biosynthetic process"/>
    <property type="evidence" value="ECO:0007669"/>
    <property type="project" value="UniProtKB-KW"/>
</dbReference>
<dbReference type="SUPFAM" id="SSF56042">
    <property type="entry name" value="PurM C-terminal domain-like"/>
    <property type="match status" value="1"/>
</dbReference>
<comment type="catalytic activity">
    <reaction evidence="1">
        <text>thiamine phosphate + ATP = thiamine diphosphate + ADP</text>
        <dbReference type="Rhea" id="RHEA:15913"/>
        <dbReference type="ChEBI" id="CHEBI:30616"/>
        <dbReference type="ChEBI" id="CHEBI:37575"/>
        <dbReference type="ChEBI" id="CHEBI:58937"/>
        <dbReference type="ChEBI" id="CHEBI:456216"/>
        <dbReference type="EC" id="2.7.4.16"/>
    </reaction>
</comment>
<keyword evidence="1" id="KW-0784">Thiamine biosynthesis</keyword>
<keyword evidence="1" id="KW-0460">Magnesium</keyword>
<comment type="miscellaneous">
    <text evidence="1">Reaction mechanism of ThiL seems to utilize a direct, inline transfer of the gamma-phosphate of ATP to TMP rather than a phosphorylated enzyme intermediate.</text>
</comment>
<dbReference type="InterPro" id="IPR036676">
    <property type="entry name" value="PurM-like_C_sf"/>
</dbReference>
<feature type="binding site" evidence="1">
    <location>
        <position position="165"/>
    </location>
    <ligand>
        <name>ATP</name>
        <dbReference type="ChEBI" id="CHEBI:30616"/>
    </ligand>
</feature>
<feature type="binding site" evidence="1">
    <location>
        <position position="229"/>
    </location>
    <ligand>
        <name>Mg(2+)</name>
        <dbReference type="ChEBI" id="CHEBI:18420"/>
        <label>3</label>
    </ligand>
</feature>
<keyword evidence="1 3" id="KW-0808">Transferase</keyword>
<keyword evidence="1" id="KW-0547">Nucleotide-binding</keyword>
<dbReference type="NCBIfam" id="TIGR01379">
    <property type="entry name" value="thiL"/>
    <property type="match status" value="1"/>
</dbReference>
<dbReference type="PANTHER" id="PTHR30270">
    <property type="entry name" value="THIAMINE-MONOPHOSPHATE KINASE"/>
    <property type="match status" value="1"/>
</dbReference>
<dbReference type="EC" id="2.7.4.16" evidence="1"/>
<dbReference type="GO" id="GO:0005524">
    <property type="term" value="F:ATP binding"/>
    <property type="evidence" value="ECO:0007669"/>
    <property type="project" value="UniProtKB-UniRule"/>
</dbReference>
<dbReference type="Proteomes" id="UP001138997">
    <property type="component" value="Unassembled WGS sequence"/>
</dbReference>
<organism evidence="3 4">
    <name type="scientific">Kineosporia babensis</name>
    <dbReference type="NCBI Taxonomy" id="499548"/>
    <lineage>
        <taxon>Bacteria</taxon>
        <taxon>Bacillati</taxon>
        <taxon>Actinomycetota</taxon>
        <taxon>Actinomycetes</taxon>
        <taxon>Kineosporiales</taxon>
        <taxon>Kineosporiaceae</taxon>
        <taxon>Kineosporia</taxon>
    </lineage>
</organism>
<feature type="domain" description="PurM-like N-terminal" evidence="2">
    <location>
        <begin position="42"/>
        <end position="156"/>
    </location>
</feature>
<feature type="binding site" evidence="1">
    <location>
        <position position="62"/>
    </location>
    <ligand>
        <name>Mg(2+)</name>
        <dbReference type="ChEBI" id="CHEBI:18420"/>
        <label>1</label>
    </ligand>
</feature>
<evidence type="ECO:0000259" key="2">
    <source>
        <dbReference type="Pfam" id="PF00586"/>
    </source>
</evidence>
<dbReference type="AlphaFoldDB" id="A0A9X1SV99"/>
<feature type="binding site" evidence="1">
    <location>
        <position position="92"/>
    </location>
    <ligand>
        <name>Mg(2+)</name>
        <dbReference type="ChEBI" id="CHEBI:18420"/>
        <label>2</label>
    </ligand>
</feature>
<comment type="caution">
    <text evidence="1">Lacks conserved residue(s) required for the propagation of feature annotation.</text>
</comment>
<dbReference type="InterPro" id="IPR016188">
    <property type="entry name" value="PurM-like_N"/>
</dbReference>
<feature type="binding site" evidence="1">
    <location>
        <position position="291"/>
    </location>
    <ligand>
        <name>substrate</name>
    </ligand>
</feature>
<dbReference type="NCBIfam" id="NF004351">
    <property type="entry name" value="PRK05731.1-4"/>
    <property type="match status" value="1"/>
</dbReference>
<feature type="binding site" evidence="1">
    <location>
        <position position="140"/>
    </location>
    <ligand>
        <name>Mg(2+)</name>
        <dbReference type="ChEBI" id="CHEBI:18420"/>
        <label>1</label>
    </ligand>
</feature>
<dbReference type="Gene3D" id="3.90.650.10">
    <property type="entry name" value="PurM-like C-terminal domain"/>
    <property type="match status" value="1"/>
</dbReference>
<dbReference type="GO" id="GO:0009030">
    <property type="term" value="F:thiamine-phosphate kinase activity"/>
    <property type="evidence" value="ECO:0007669"/>
    <property type="project" value="UniProtKB-UniRule"/>
</dbReference>
<dbReference type="InterPro" id="IPR006283">
    <property type="entry name" value="ThiL-like"/>
</dbReference>
<evidence type="ECO:0000256" key="1">
    <source>
        <dbReference type="HAMAP-Rule" id="MF_02128"/>
    </source>
</evidence>
<evidence type="ECO:0000313" key="3">
    <source>
        <dbReference type="EMBL" id="MCD5313752.1"/>
    </source>
</evidence>
<keyword evidence="1 3" id="KW-0418">Kinase</keyword>
<feature type="binding site" evidence="1">
    <location>
        <position position="232"/>
    </location>
    <ligand>
        <name>Mg(2+)</name>
        <dbReference type="ChEBI" id="CHEBI:18420"/>
        <label>5</label>
    </ligand>
</feature>
<feature type="binding site" evidence="1">
    <location>
        <position position="337"/>
    </location>
    <ligand>
        <name>substrate</name>
    </ligand>
</feature>
<dbReference type="HAMAP" id="MF_02128">
    <property type="entry name" value="TMP_kinase"/>
    <property type="match status" value="1"/>
</dbReference>
<feature type="binding site" evidence="1">
    <location>
        <begin position="139"/>
        <end position="140"/>
    </location>
    <ligand>
        <name>ATP</name>
        <dbReference type="ChEBI" id="CHEBI:30616"/>
    </ligand>
</feature>
<feature type="binding site" evidence="1">
    <location>
        <position position="63"/>
    </location>
    <ligand>
        <name>Mg(2+)</name>
        <dbReference type="ChEBI" id="CHEBI:18420"/>
        <label>1</label>
    </ligand>
</feature>
<dbReference type="CDD" id="cd02194">
    <property type="entry name" value="ThiL"/>
    <property type="match status" value="1"/>
</dbReference>
<keyword evidence="1" id="KW-0067">ATP-binding</keyword>
<comment type="function">
    <text evidence="1">Catalyzes the ATP-dependent phosphorylation of thiamine-monophosphate (TMP) to form thiamine-pyrophosphate (TPP), the active form of vitamin B1.</text>
</comment>
<feature type="binding site" evidence="1">
    <location>
        <position position="44"/>
    </location>
    <ligand>
        <name>Mg(2+)</name>
        <dbReference type="ChEBI" id="CHEBI:18420"/>
        <label>3</label>
    </ligand>
</feature>
<feature type="binding site" evidence="1">
    <location>
        <position position="92"/>
    </location>
    <ligand>
        <name>Mg(2+)</name>
        <dbReference type="ChEBI" id="CHEBI:18420"/>
        <label>4</label>
    </ligand>
</feature>
<reference evidence="3" key="1">
    <citation type="submission" date="2021-11" db="EMBL/GenBank/DDBJ databases">
        <title>Streptomyces corallinus and Kineosporia corallina sp. nov., two new coral-derived marine actinobacteria.</title>
        <authorList>
            <person name="Buangrab K."/>
            <person name="Sutthacheep M."/>
            <person name="Yeemin T."/>
            <person name="Harunari E."/>
            <person name="Igarashi Y."/>
            <person name="Sripreechasak P."/>
            <person name="Kanchanasin P."/>
            <person name="Tanasupawat S."/>
            <person name="Phongsopitanun W."/>
        </authorList>
    </citation>
    <scope>NUCLEOTIDE SEQUENCE</scope>
    <source>
        <strain evidence="3">JCM 31032</strain>
    </source>
</reference>
<dbReference type="Pfam" id="PF00586">
    <property type="entry name" value="AIRS"/>
    <property type="match status" value="1"/>
</dbReference>
<gene>
    <name evidence="1" type="primary">thiL</name>
    <name evidence="3" type="ORF">LR394_22860</name>
</gene>
<dbReference type="InterPro" id="IPR036921">
    <property type="entry name" value="PurM-like_N_sf"/>
</dbReference>
<sequence>MGTSGDLPDGFGPTIGTLGEDPLVAGVIERYPSAPWLTVGPGDDAAVLDLSGSRAGALIACTDTIVEGQDFRRDWSTARDIGIKVAAQNFADVAAMGGRPHTLLVSLTTPADVPASWAHELADGLAAECSRAGAVVAGGDVSAGTEIVIVGTALGSLATPSAVLRSGARPGDVVAVTPGSGRSAAGWALLRAGLVSSAFEGLLSEHRAPVPPYPAGVEAALAGATAMIDTSDGLVRDALRIATASSAVLGSSVVLDLDPGALAASDDLLRAASALGVDAAAAAEWVLTGGEDHCLLACFPSPAVVPAAFRVIGSVLAGDSGVGVRLGGKPFDGEGGFRHWS</sequence>
<dbReference type="PANTHER" id="PTHR30270:SF0">
    <property type="entry name" value="THIAMINE-MONOPHOSPHATE KINASE"/>
    <property type="match status" value="1"/>
</dbReference>
<comment type="caution">
    <text evidence="3">The sequence shown here is derived from an EMBL/GenBank/DDBJ whole genome shotgun (WGS) entry which is preliminary data.</text>
</comment>
<feature type="binding site" evidence="1">
    <location>
        <position position="92"/>
    </location>
    <ligand>
        <name>Mg(2+)</name>
        <dbReference type="ChEBI" id="CHEBI:18420"/>
        <label>3</label>
    </ligand>
</feature>
<accession>A0A9X1SV99</accession>